<dbReference type="InterPro" id="IPR005702">
    <property type="entry name" value="Wzc-like_C"/>
</dbReference>
<dbReference type="PANTHER" id="PTHR32309:SF13">
    <property type="entry name" value="FERRIC ENTEROBACTIN TRANSPORT PROTEIN FEPE"/>
    <property type="match status" value="1"/>
</dbReference>
<keyword evidence="1" id="KW-0547">Nucleotide-binding</keyword>
<keyword evidence="4" id="KW-1185">Reference proteome</keyword>
<dbReference type="SUPFAM" id="SSF52540">
    <property type="entry name" value="P-loop containing nucleoside triphosphate hydrolases"/>
    <property type="match status" value="1"/>
</dbReference>
<reference evidence="3 4" key="1">
    <citation type="submission" date="2019-02" db="EMBL/GenBank/DDBJ databases">
        <title>Dyella amyloliquefaciens sp. nov., isolated from forest soil.</title>
        <authorList>
            <person name="Gao Z.-H."/>
            <person name="Qiu L.-H."/>
        </authorList>
    </citation>
    <scope>NUCLEOTIDE SEQUENCE [LARGE SCALE GENOMIC DNA]</scope>
    <source>
        <strain evidence="3 4">KACC 12747</strain>
    </source>
</reference>
<dbReference type="GO" id="GO:0004713">
    <property type="term" value="F:protein tyrosine kinase activity"/>
    <property type="evidence" value="ECO:0007669"/>
    <property type="project" value="TreeGrafter"/>
</dbReference>
<gene>
    <name evidence="3" type="ORF">EZM97_35320</name>
</gene>
<comment type="caution">
    <text evidence="3">The sequence shown here is derived from an EMBL/GenBank/DDBJ whole genome shotgun (WGS) entry which is preliminary data.</text>
</comment>
<dbReference type="RefSeq" id="WP_131152617.1">
    <property type="nucleotide sequence ID" value="NZ_SJTG01000007.1"/>
</dbReference>
<evidence type="ECO:0000313" key="4">
    <source>
        <dbReference type="Proteomes" id="UP000291822"/>
    </source>
</evidence>
<dbReference type="Gene3D" id="3.40.50.300">
    <property type="entry name" value="P-loop containing nucleotide triphosphate hydrolases"/>
    <property type="match status" value="1"/>
</dbReference>
<dbReference type="PANTHER" id="PTHR32309">
    <property type="entry name" value="TYROSINE-PROTEIN KINASE"/>
    <property type="match status" value="1"/>
</dbReference>
<evidence type="ECO:0000256" key="1">
    <source>
        <dbReference type="ARBA" id="ARBA00022741"/>
    </source>
</evidence>
<dbReference type="Proteomes" id="UP000291822">
    <property type="component" value="Unassembled WGS sequence"/>
</dbReference>
<dbReference type="InterPro" id="IPR050445">
    <property type="entry name" value="Bact_polysacc_biosynth/exp"/>
</dbReference>
<evidence type="ECO:0000313" key="3">
    <source>
        <dbReference type="EMBL" id="TCI06190.1"/>
    </source>
</evidence>
<keyword evidence="2" id="KW-0067">ATP-binding</keyword>
<accession>A0A4R0YJT4</accession>
<dbReference type="AlphaFoldDB" id="A0A4R0YJT4"/>
<organism evidence="3 4">
    <name type="scientific">Dyella soli</name>
    <dbReference type="NCBI Taxonomy" id="522319"/>
    <lineage>
        <taxon>Bacteria</taxon>
        <taxon>Pseudomonadati</taxon>
        <taxon>Pseudomonadota</taxon>
        <taxon>Gammaproteobacteria</taxon>
        <taxon>Lysobacterales</taxon>
        <taxon>Rhodanobacteraceae</taxon>
        <taxon>Dyella</taxon>
    </lineage>
</organism>
<sequence length="262" mass="28733">MNSNDASNDRSLPESIESVLEAAARNLEKRPTAGHSIARMQENVGLLAPRQLEERRLIHRDASVRPHSDAFREIRTRLLGLGGTQNFVTLVVSVSPRSGCSFVARNLAAAFAFDEAKTSLLIDCNLRYPNQHRALGVDPTAGGLVDLLEHPVLGMERIVYHTGIPHLRLIPAGRVHENSGEYFSSFRMSAVLDQLRTRYTDRYLFLDGPAIKGSPDARILSDLADFVVVVAGYGRDTPAAISQAVTHFDPAKMAGVVFNHVP</sequence>
<dbReference type="GO" id="GO:0005886">
    <property type="term" value="C:plasma membrane"/>
    <property type="evidence" value="ECO:0007669"/>
    <property type="project" value="TreeGrafter"/>
</dbReference>
<evidence type="ECO:0000256" key="2">
    <source>
        <dbReference type="ARBA" id="ARBA00022840"/>
    </source>
</evidence>
<proteinExistence type="predicted"/>
<dbReference type="CDD" id="cd05387">
    <property type="entry name" value="BY-kinase"/>
    <property type="match status" value="1"/>
</dbReference>
<name>A0A4R0YJT4_9GAMM</name>
<dbReference type="InterPro" id="IPR027417">
    <property type="entry name" value="P-loop_NTPase"/>
</dbReference>
<protein>
    <submittedName>
        <fullName evidence="3">Polysaccharide biosynthesis protein</fullName>
    </submittedName>
</protein>
<dbReference type="EMBL" id="SJTG01000007">
    <property type="protein sequence ID" value="TCI06190.1"/>
    <property type="molecule type" value="Genomic_DNA"/>
</dbReference>